<dbReference type="EMBL" id="RBKU01000001">
    <property type="protein sequence ID" value="RKR84569.1"/>
    <property type="molecule type" value="Genomic_DNA"/>
</dbReference>
<dbReference type="AlphaFoldDB" id="A0A495J938"/>
<dbReference type="InterPro" id="IPR036249">
    <property type="entry name" value="Thioredoxin-like_sf"/>
</dbReference>
<dbReference type="CDD" id="cd02968">
    <property type="entry name" value="SCO"/>
    <property type="match status" value="1"/>
</dbReference>
<keyword evidence="5" id="KW-1185">Reference proteome</keyword>
<feature type="binding site" evidence="2">
    <location>
        <position position="99"/>
    </location>
    <ligand>
        <name>Cu cation</name>
        <dbReference type="ChEBI" id="CHEBI:23378"/>
    </ligand>
</feature>
<comment type="similarity">
    <text evidence="1">Belongs to the SCO1/2 family.</text>
</comment>
<sequence>MELLKLKAVYQRGINMPPIAALFLLLLCGCRSNTDTLPFYNTADFTAEWISKSDPAYANIHTIDNFALQNQLGHGINKDSLTGHVYVANFFFSTCPSICPVMMSNLQQVSHQFADNPEVKLVSFSVMPWRDDVKQLHDYASIHHINNNQWYLLTGNQNQIYNLGRRSYFSEKKAGLGKDNSAFLHTESMLLIDKKSRIRGIYTATDTGQIKRVIADIYILLKEK</sequence>
<reference evidence="4 5" key="1">
    <citation type="submission" date="2018-10" db="EMBL/GenBank/DDBJ databases">
        <title>Genomic Encyclopedia of Archaeal and Bacterial Type Strains, Phase II (KMG-II): from individual species to whole genera.</title>
        <authorList>
            <person name="Goeker M."/>
        </authorList>
    </citation>
    <scope>NUCLEOTIDE SEQUENCE [LARGE SCALE GENOMIC DNA]</scope>
    <source>
        <strain evidence="4 5">DSM 18602</strain>
    </source>
</reference>
<feature type="binding site" evidence="2">
    <location>
        <position position="95"/>
    </location>
    <ligand>
        <name>Cu cation</name>
        <dbReference type="ChEBI" id="CHEBI:23378"/>
    </ligand>
</feature>
<keyword evidence="2" id="KW-0479">Metal-binding</keyword>
<dbReference type="Proteomes" id="UP000268007">
    <property type="component" value="Unassembled WGS sequence"/>
</dbReference>
<dbReference type="Gene3D" id="3.40.30.10">
    <property type="entry name" value="Glutaredoxin"/>
    <property type="match status" value="1"/>
</dbReference>
<dbReference type="InterPro" id="IPR003782">
    <property type="entry name" value="SCO1/SenC"/>
</dbReference>
<protein>
    <submittedName>
        <fullName evidence="4">Protein SCO1/2</fullName>
    </submittedName>
</protein>
<gene>
    <name evidence="4" type="ORF">BDD43_4812</name>
</gene>
<dbReference type="PANTHER" id="PTHR12151:SF25">
    <property type="entry name" value="LINALOOL DEHYDRATASE_ISOMERASE DOMAIN-CONTAINING PROTEIN"/>
    <property type="match status" value="1"/>
</dbReference>
<accession>A0A495J938</accession>
<dbReference type="PROSITE" id="PS51257">
    <property type="entry name" value="PROKAR_LIPOPROTEIN"/>
    <property type="match status" value="1"/>
</dbReference>
<comment type="caution">
    <text evidence="4">The sequence shown here is derived from an EMBL/GenBank/DDBJ whole genome shotgun (WGS) entry which is preliminary data.</text>
</comment>
<keyword evidence="2" id="KW-0186">Copper</keyword>
<proteinExistence type="inferred from homology"/>
<dbReference type="PANTHER" id="PTHR12151">
    <property type="entry name" value="ELECTRON TRANSPORT PROTIN SCO1/SENC FAMILY MEMBER"/>
    <property type="match status" value="1"/>
</dbReference>
<keyword evidence="3" id="KW-1015">Disulfide bond</keyword>
<evidence type="ECO:0000313" key="4">
    <source>
        <dbReference type="EMBL" id="RKR84569.1"/>
    </source>
</evidence>
<name>A0A495J938_9SPHI</name>
<feature type="binding site" evidence="2">
    <location>
        <position position="185"/>
    </location>
    <ligand>
        <name>Cu cation</name>
        <dbReference type="ChEBI" id="CHEBI:23378"/>
    </ligand>
</feature>
<organism evidence="4 5">
    <name type="scientific">Mucilaginibacter gracilis</name>
    <dbReference type="NCBI Taxonomy" id="423350"/>
    <lineage>
        <taxon>Bacteria</taxon>
        <taxon>Pseudomonadati</taxon>
        <taxon>Bacteroidota</taxon>
        <taxon>Sphingobacteriia</taxon>
        <taxon>Sphingobacteriales</taxon>
        <taxon>Sphingobacteriaceae</taxon>
        <taxon>Mucilaginibacter</taxon>
    </lineage>
</organism>
<evidence type="ECO:0000256" key="1">
    <source>
        <dbReference type="ARBA" id="ARBA00010996"/>
    </source>
</evidence>
<dbReference type="RefSeq" id="WP_246001760.1">
    <property type="nucleotide sequence ID" value="NZ_RBKU01000001.1"/>
</dbReference>
<evidence type="ECO:0000256" key="2">
    <source>
        <dbReference type="PIRSR" id="PIRSR603782-1"/>
    </source>
</evidence>
<evidence type="ECO:0000256" key="3">
    <source>
        <dbReference type="PIRSR" id="PIRSR603782-2"/>
    </source>
</evidence>
<dbReference type="Pfam" id="PF02630">
    <property type="entry name" value="SCO1-SenC"/>
    <property type="match status" value="1"/>
</dbReference>
<feature type="disulfide bond" description="Redox-active" evidence="3">
    <location>
        <begin position="95"/>
        <end position="99"/>
    </location>
</feature>
<dbReference type="GO" id="GO:0046872">
    <property type="term" value="F:metal ion binding"/>
    <property type="evidence" value="ECO:0007669"/>
    <property type="project" value="UniProtKB-KW"/>
</dbReference>
<dbReference type="SUPFAM" id="SSF52833">
    <property type="entry name" value="Thioredoxin-like"/>
    <property type="match status" value="1"/>
</dbReference>
<evidence type="ECO:0000313" key="5">
    <source>
        <dbReference type="Proteomes" id="UP000268007"/>
    </source>
</evidence>